<dbReference type="Pfam" id="PF00617">
    <property type="entry name" value="RasGEF"/>
    <property type="match status" value="1"/>
</dbReference>
<dbReference type="Pfam" id="PF12796">
    <property type="entry name" value="Ank_2"/>
    <property type="match status" value="1"/>
</dbReference>
<protein>
    <submittedName>
        <fullName evidence="3">RasGEF domain-containing protein</fullName>
    </submittedName>
</protein>
<reference evidence="4" key="1">
    <citation type="journal article" date="2019" name="Int. J. Syst. Evol. Microbiol.">
        <title>The Global Catalogue of Microorganisms (GCM) 10K type strain sequencing project: providing services to taxonomists for standard genome sequencing and annotation.</title>
        <authorList>
            <consortium name="The Broad Institute Genomics Platform"/>
            <consortium name="The Broad Institute Genome Sequencing Center for Infectious Disease"/>
            <person name="Wu L."/>
            <person name="Ma J."/>
        </authorList>
    </citation>
    <scope>NUCLEOTIDE SEQUENCE [LARGE SCALE GENOMIC DNA]</scope>
    <source>
        <strain evidence="4">CCUG 59858</strain>
    </source>
</reference>
<name>A0ABV8CHM7_9GAMM</name>
<dbReference type="InterPro" id="IPR023578">
    <property type="entry name" value="Ras_GEF_dom_sf"/>
</dbReference>
<proteinExistence type="predicted"/>
<dbReference type="Proteomes" id="UP001595758">
    <property type="component" value="Unassembled WGS sequence"/>
</dbReference>
<evidence type="ECO:0000313" key="4">
    <source>
        <dbReference type="Proteomes" id="UP001595758"/>
    </source>
</evidence>
<dbReference type="InterPro" id="IPR036770">
    <property type="entry name" value="Ankyrin_rpt-contain_sf"/>
</dbReference>
<dbReference type="InterPro" id="IPR002110">
    <property type="entry name" value="Ankyrin_rpt"/>
</dbReference>
<dbReference type="RefSeq" id="WP_382344419.1">
    <property type="nucleotide sequence ID" value="NZ_JBHSAB010000029.1"/>
</dbReference>
<dbReference type="SUPFAM" id="SSF48403">
    <property type="entry name" value="Ankyrin repeat"/>
    <property type="match status" value="1"/>
</dbReference>
<dbReference type="PANTHER" id="PTHR24121:SF21">
    <property type="entry name" value="ANKYRIN REPEAT FAMILY PROTEIN"/>
    <property type="match status" value="1"/>
</dbReference>
<dbReference type="EMBL" id="JBHSAB010000029">
    <property type="protein sequence ID" value="MFC3909829.1"/>
    <property type="molecule type" value="Genomic_DNA"/>
</dbReference>
<dbReference type="PANTHER" id="PTHR24121">
    <property type="entry name" value="NO MECHANORECEPTOR POTENTIAL C, ISOFORM D-RELATED"/>
    <property type="match status" value="1"/>
</dbReference>
<dbReference type="SUPFAM" id="SSF48366">
    <property type="entry name" value="Ras GEF"/>
    <property type="match status" value="1"/>
</dbReference>
<dbReference type="Gene3D" id="1.25.40.20">
    <property type="entry name" value="Ankyrin repeat-containing domain"/>
    <property type="match status" value="1"/>
</dbReference>
<keyword evidence="4" id="KW-1185">Reference proteome</keyword>
<organism evidence="3 4">
    <name type="scientific">Legionella dresdenensis</name>
    <dbReference type="NCBI Taxonomy" id="450200"/>
    <lineage>
        <taxon>Bacteria</taxon>
        <taxon>Pseudomonadati</taxon>
        <taxon>Pseudomonadota</taxon>
        <taxon>Gammaproteobacteria</taxon>
        <taxon>Legionellales</taxon>
        <taxon>Legionellaceae</taxon>
        <taxon>Legionella</taxon>
    </lineage>
</organism>
<dbReference type="Gene3D" id="1.10.840.10">
    <property type="entry name" value="Ras guanine-nucleotide exchange factors catalytic domain"/>
    <property type="match status" value="1"/>
</dbReference>
<feature type="compositionally biased region" description="Low complexity" evidence="1">
    <location>
        <begin position="269"/>
        <end position="284"/>
    </location>
</feature>
<evidence type="ECO:0000313" key="3">
    <source>
        <dbReference type="EMBL" id="MFC3909829.1"/>
    </source>
</evidence>
<feature type="region of interest" description="Disordered" evidence="1">
    <location>
        <begin position="259"/>
        <end position="296"/>
    </location>
</feature>
<evidence type="ECO:0000256" key="1">
    <source>
        <dbReference type="SAM" id="MobiDB-lite"/>
    </source>
</evidence>
<dbReference type="SMART" id="SM00147">
    <property type="entry name" value="RasGEF"/>
    <property type="match status" value="1"/>
</dbReference>
<accession>A0ABV8CHM7</accession>
<evidence type="ECO:0000259" key="2">
    <source>
        <dbReference type="PROSITE" id="PS50009"/>
    </source>
</evidence>
<gene>
    <name evidence="3" type="ORF">ACFORL_12175</name>
</gene>
<dbReference type="InterPro" id="IPR001895">
    <property type="entry name" value="RASGEF_cat_dom"/>
</dbReference>
<dbReference type="PROSITE" id="PS50009">
    <property type="entry name" value="RASGEF_CAT"/>
    <property type="match status" value="1"/>
</dbReference>
<comment type="caution">
    <text evidence="3">The sequence shown here is derived from an EMBL/GenBank/DDBJ whole genome shotgun (WGS) entry which is preliminary data.</text>
</comment>
<dbReference type="InterPro" id="IPR036964">
    <property type="entry name" value="RASGEF_cat_dom_sf"/>
</dbReference>
<feature type="domain" description="Ras-GEF" evidence="2">
    <location>
        <begin position="642"/>
        <end position="886"/>
    </location>
</feature>
<dbReference type="SMART" id="SM00248">
    <property type="entry name" value="ANK"/>
    <property type="match status" value="4"/>
</dbReference>
<sequence length="1206" mass="137833">MTIMTTEEVQELISNQPDEQIIKELRYIIQYEPDLLKGYPLNRTLFHLLILQKKPRALISLINEIAVYKGEEYWKEIAVLTDSKQCNLMHYTVRMGSEGEELMMFLLEHFPEQVKAYNKSGNTPLHEAAIRKKIWTINFLVKYKEIAVLTDNKQCNLMHYTVRMGNEGEELLMFLLEHFPEQVNACNESGNTPLHEAVIAKNIWAINCLVKHKGCNKSIKNKEGKTALELAADAKIRQAILSIDLSTLLLGRRDRNPGELQGEFPLLASNRSSPSRSSPNRSNPTTPIMDGNNSSRLLSNLSGSSASLSTGSASALSLSPSSFSLPLSIHDDSSSGQNSPVPTRKLADVKAPETLDSDEVQSAIANLGHDSQYKTALDQQISSNRFKDFYLSGLLPETLSLNQELFSNPANQKPITDILTAIQPGVTESYRRIEERNLATTNEFITIVTNNISISDSEPRPMPELKDSSPRDKEALHTLWLLTACQTSPQSKRKFNFEQVEGTALGLLLTHPLVKIIQFIKELYSQFDKDQKIIANFIVLQLIAYNAINKIQFTPLLAQRLQHLGSRNIDKRDGLGPLGEIINSLLAEKYELCSSYYTNPILWNGYLLNGKLSEPELAAKKNSFDQFVDYALQKTPESRVNEVELIAHELLLLTMLLYRKISIIEFRDQSWQKDNKAELAPVITRFTNYFNQLFEYFAAKILTQPPANLGNALRFMIELGQVLCPLEGEFYRDLNHFKLVASVLSSSEISRLYDTDMCAYANQLACLTPAELGRIKEIEKLSSAARHSEFMRKMYETFQTTLPFPAEILQELIYAVDGNKQDIPEERALARTEAEGKILKKIIETKALVAFERTINETDLLLFIEQKPPVLSESDRQTISYSRVPRKDDFLPVEKSFANFTSLLARINERHLPLNILPRLIIKQKTVSQNKLPSKLIELFTEQLKKFLNRVKVNAEESKITRHGDIVHFMTVWTQFEYTISQIIQINNNVFSRLKLTDYKNPADFAEQLNKLRAQFSLKEVVMPDEYYNFVKQLTHILANNLPQNLLPDFTIKQKEIALIDLPHTLINFFEEHLKYFVKQVELNAKKNIITEPNCIIQLMATWDQLEQAIFRIILINNQSFYPKALTDCKNPYYFIERLKALREQFLLKEDDMPADYYLKQVLANMPKSAPETRKGKAVITTFFAAYKPQYTRETADASSELNLHK</sequence>